<dbReference type="Gene3D" id="3.50.50.60">
    <property type="entry name" value="FAD/NAD(P)-binding domain"/>
    <property type="match status" value="1"/>
</dbReference>
<evidence type="ECO:0000259" key="1">
    <source>
        <dbReference type="Pfam" id="PF01593"/>
    </source>
</evidence>
<keyword evidence="2" id="KW-1185">Reference proteome</keyword>
<protein>
    <submittedName>
        <fullName evidence="3">Spermine oxidase-like</fullName>
    </submittedName>
</protein>
<gene>
    <name evidence="3" type="primary">LOC113210099</name>
</gene>
<evidence type="ECO:0000313" key="3">
    <source>
        <dbReference type="RefSeq" id="XP_026283712.1"/>
    </source>
</evidence>
<dbReference type="GeneID" id="113210099"/>
<evidence type="ECO:0000313" key="2">
    <source>
        <dbReference type="Proteomes" id="UP000504606"/>
    </source>
</evidence>
<dbReference type="Proteomes" id="UP000504606">
    <property type="component" value="Unplaced"/>
</dbReference>
<organism evidence="2 3">
    <name type="scientific">Frankliniella occidentalis</name>
    <name type="common">Western flower thrips</name>
    <name type="synonym">Euthrips occidentalis</name>
    <dbReference type="NCBI Taxonomy" id="133901"/>
    <lineage>
        <taxon>Eukaryota</taxon>
        <taxon>Metazoa</taxon>
        <taxon>Ecdysozoa</taxon>
        <taxon>Arthropoda</taxon>
        <taxon>Hexapoda</taxon>
        <taxon>Insecta</taxon>
        <taxon>Pterygota</taxon>
        <taxon>Neoptera</taxon>
        <taxon>Paraneoptera</taxon>
        <taxon>Thysanoptera</taxon>
        <taxon>Terebrantia</taxon>
        <taxon>Thripoidea</taxon>
        <taxon>Thripidae</taxon>
        <taxon>Frankliniella</taxon>
    </lineage>
</organism>
<dbReference type="PANTHER" id="PTHR10742:SF398">
    <property type="entry name" value="AMINE OXIDASE DOMAIN-CONTAINING PROTEIN-RELATED"/>
    <property type="match status" value="1"/>
</dbReference>
<dbReference type="PANTHER" id="PTHR10742">
    <property type="entry name" value="FLAVIN MONOAMINE OXIDASE"/>
    <property type="match status" value="1"/>
</dbReference>
<dbReference type="RefSeq" id="XP_026283712.1">
    <property type="nucleotide sequence ID" value="XM_026427927.2"/>
</dbReference>
<proteinExistence type="predicted"/>
<sequence length="486" mass="54793">MTSHYKVVVVGAGAAGIAAGTKLLEKGFTDFVILESEFRIGGRIHTVAFNDNLVDLGAQYCHGQTGNVVYEMASPFNILESSVTGTNMGFALSNGEEFPRELAEGMMTVCLEIMEESKTQNISPNECLGQYMTSQFGKYVDADCKTQKQRDLCWSFLDWFHRFENASDGSDSWFETSLLGNSEYRECEGDLTLSWKNVGFKRILDIMMRRCPNPAMLIRLEPKIHLGKEVTKIQWECNSSGHILLHCLDGSKYTAEKVLLTVSLGVLKEQSGHLFEPELPEAKLTVIRGLSMGTVNKILLKFTEIWWPKDIAGFSFIWTQADTAEFKENLSEDSNKKWLLDVFGFYQYHSQPGVLCGWVVGESARIMENCTIDVIKAGCQELLERFLGDTYQIPLIHSLIRSSWYSNRNFRGSYSFRSMESEQLGAKATGLAEPVLNSKNEEVLLFAGEATHEHFFSTVHGAIESGWREANRITEHYKSETEVENI</sequence>
<dbReference type="GO" id="GO:0046592">
    <property type="term" value="F:polyamine oxidase activity"/>
    <property type="evidence" value="ECO:0007669"/>
    <property type="project" value="TreeGrafter"/>
</dbReference>
<dbReference type="InterPro" id="IPR036188">
    <property type="entry name" value="FAD/NAD-bd_sf"/>
</dbReference>
<name>A0A6J1SS47_FRAOC</name>
<feature type="domain" description="Amine oxidase" evidence="1">
    <location>
        <begin position="15"/>
        <end position="473"/>
    </location>
</feature>
<dbReference type="Pfam" id="PF01593">
    <property type="entry name" value="Amino_oxidase"/>
    <property type="match status" value="1"/>
</dbReference>
<dbReference type="KEGG" id="foc:113210099"/>
<dbReference type="AlphaFoldDB" id="A0A6J1SS47"/>
<dbReference type="InterPro" id="IPR002937">
    <property type="entry name" value="Amino_oxidase"/>
</dbReference>
<reference evidence="3" key="1">
    <citation type="submission" date="2025-08" db="UniProtKB">
        <authorList>
            <consortium name="RefSeq"/>
        </authorList>
    </citation>
    <scope>IDENTIFICATION</scope>
    <source>
        <tissue evidence="3">Whole organism</tissue>
    </source>
</reference>
<dbReference type="Gene3D" id="3.90.660.10">
    <property type="match status" value="1"/>
</dbReference>
<dbReference type="SUPFAM" id="SSF54373">
    <property type="entry name" value="FAD-linked reductases, C-terminal domain"/>
    <property type="match status" value="1"/>
</dbReference>
<dbReference type="InterPro" id="IPR050281">
    <property type="entry name" value="Flavin_monoamine_oxidase"/>
</dbReference>
<dbReference type="SUPFAM" id="SSF51905">
    <property type="entry name" value="FAD/NAD(P)-binding domain"/>
    <property type="match status" value="1"/>
</dbReference>
<dbReference type="OrthoDB" id="5046242at2759"/>
<accession>A0A6J1SS47</accession>